<evidence type="ECO:0000256" key="2">
    <source>
        <dbReference type="ARBA" id="ARBA00010286"/>
    </source>
</evidence>
<feature type="domain" description="Dihydroorotase catalytic" evidence="7">
    <location>
        <begin position="51"/>
        <end position="239"/>
    </location>
</feature>
<feature type="binding site" evidence="6">
    <location>
        <position position="313"/>
    </location>
    <ligand>
        <name>substrate</name>
    </ligand>
</feature>
<comment type="function">
    <text evidence="1 6">Catalyzes the reversible cyclization of carbamoyl aspartate to dihydroorotate.</text>
</comment>
<keyword evidence="4 6" id="KW-0378">Hydrolase</keyword>
<dbReference type="GO" id="GO:0004151">
    <property type="term" value="F:dihydroorotase activity"/>
    <property type="evidence" value="ECO:0007669"/>
    <property type="project" value="UniProtKB-EC"/>
</dbReference>
<feature type="binding site" evidence="6">
    <location>
        <position position="154"/>
    </location>
    <ligand>
        <name>Zn(2+)</name>
        <dbReference type="ChEBI" id="CHEBI:29105"/>
        <label>1</label>
    </ligand>
</feature>
<dbReference type="InterPro" id="IPR002195">
    <property type="entry name" value="Dihydroorotase_CS"/>
</dbReference>
<feature type="binding site" evidence="6">
    <location>
        <position position="282"/>
    </location>
    <ligand>
        <name>substrate</name>
    </ligand>
</feature>
<feature type="binding site" evidence="6">
    <location>
        <begin position="64"/>
        <end position="66"/>
    </location>
    <ligand>
        <name>substrate</name>
    </ligand>
</feature>
<dbReference type="RefSeq" id="WP_209465274.1">
    <property type="nucleotide sequence ID" value="NZ_JAGGLG010000003.1"/>
</dbReference>
<name>A0ABS4JNJ3_9FIRM</name>
<dbReference type="PROSITE" id="PS00483">
    <property type="entry name" value="DIHYDROOROTASE_2"/>
    <property type="match status" value="1"/>
</dbReference>
<feature type="binding site" evidence="6">
    <location>
        <position position="309"/>
    </location>
    <ligand>
        <name>Zn(2+)</name>
        <dbReference type="ChEBI" id="CHEBI:29105"/>
        <label>1</label>
    </ligand>
</feature>
<keyword evidence="6" id="KW-0862">Zinc</keyword>
<protein>
    <recommendedName>
        <fullName evidence="6">Dihydroorotase</fullName>
        <shortName evidence="6">DHOase</shortName>
        <ecNumber evidence="6">3.5.2.3</ecNumber>
    </recommendedName>
</protein>
<keyword evidence="3 6" id="KW-0479">Metal-binding</keyword>
<dbReference type="InterPro" id="IPR032466">
    <property type="entry name" value="Metal_Hydrolase"/>
</dbReference>
<dbReference type="PROSITE" id="PS00482">
    <property type="entry name" value="DIHYDROOROTASE_1"/>
    <property type="match status" value="1"/>
</dbReference>
<dbReference type="Pfam" id="PF12890">
    <property type="entry name" value="DHOase"/>
    <property type="match status" value="1"/>
</dbReference>
<dbReference type="InterPro" id="IPR004722">
    <property type="entry name" value="DHOase"/>
</dbReference>
<comment type="pathway">
    <text evidence="6">Pyrimidine metabolism; UMP biosynthesis via de novo pathway; (S)-dihydroorotate from bicarbonate: step 3/3.</text>
</comment>
<evidence type="ECO:0000313" key="9">
    <source>
        <dbReference type="Proteomes" id="UP001519289"/>
    </source>
</evidence>
<proteinExistence type="inferred from homology"/>
<evidence type="ECO:0000256" key="3">
    <source>
        <dbReference type="ARBA" id="ARBA00022723"/>
    </source>
</evidence>
<feature type="binding site" evidence="6">
    <location>
        <begin position="327"/>
        <end position="328"/>
    </location>
    <ligand>
        <name>substrate</name>
    </ligand>
</feature>
<comment type="caution">
    <text evidence="8">The sequence shown here is derived from an EMBL/GenBank/DDBJ whole genome shotgun (WGS) entry which is preliminary data.</text>
</comment>
<dbReference type="InterPro" id="IPR024403">
    <property type="entry name" value="DHOase_cat"/>
</dbReference>
<dbReference type="PANTHER" id="PTHR43668:SF2">
    <property type="entry name" value="ALLANTOINASE"/>
    <property type="match status" value="1"/>
</dbReference>
<feature type="binding site" evidence="6">
    <location>
        <position position="62"/>
    </location>
    <ligand>
        <name>Zn(2+)</name>
        <dbReference type="ChEBI" id="CHEBI:29105"/>
        <label>1</label>
    </ligand>
</feature>
<dbReference type="InterPro" id="IPR050138">
    <property type="entry name" value="DHOase/Allantoinase_Hydrolase"/>
</dbReference>
<feature type="binding site" evidence="6">
    <location>
        <position position="96"/>
    </location>
    <ligand>
        <name>substrate</name>
    </ligand>
</feature>
<dbReference type="PANTHER" id="PTHR43668">
    <property type="entry name" value="ALLANTOINASE"/>
    <property type="match status" value="1"/>
</dbReference>
<reference evidence="8 9" key="1">
    <citation type="submission" date="2021-03" db="EMBL/GenBank/DDBJ databases">
        <title>Genomic Encyclopedia of Type Strains, Phase IV (KMG-IV): sequencing the most valuable type-strain genomes for metagenomic binning, comparative biology and taxonomic classification.</title>
        <authorList>
            <person name="Goeker M."/>
        </authorList>
    </citation>
    <scope>NUCLEOTIDE SEQUENCE [LARGE SCALE GENOMIC DNA]</scope>
    <source>
        <strain evidence="8 9">DSM 27138</strain>
    </source>
</reference>
<feature type="active site" evidence="6">
    <location>
        <position position="309"/>
    </location>
</feature>
<evidence type="ECO:0000259" key="7">
    <source>
        <dbReference type="Pfam" id="PF12890"/>
    </source>
</evidence>
<dbReference type="Proteomes" id="UP001519289">
    <property type="component" value="Unassembled WGS sequence"/>
</dbReference>
<evidence type="ECO:0000256" key="1">
    <source>
        <dbReference type="ARBA" id="ARBA00002368"/>
    </source>
</evidence>
<dbReference type="Gene3D" id="3.20.20.140">
    <property type="entry name" value="Metal-dependent hydrolases"/>
    <property type="match status" value="1"/>
</dbReference>
<gene>
    <name evidence="6" type="primary">pyrC</name>
    <name evidence="8" type="ORF">J2Z79_000491</name>
</gene>
<keyword evidence="9" id="KW-1185">Reference proteome</keyword>
<comment type="similarity">
    <text evidence="2 6">Belongs to the metallo-dependent hydrolases superfamily. DHOase family. Class I DHOase subfamily.</text>
</comment>
<keyword evidence="5 6" id="KW-0665">Pyrimidine biosynthesis</keyword>
<accession>A0ABS4JNJ3</accession>
<feature type="binding site" evidence="6">
    <location>
        <position position="64"/>
    </location>
    <ligand>
        <name>Zn(2+)</name>
        <dbReference type="ChEBI" id="CHEBI:29105"/>
        <label>1</label>
    </ligand>
</feature>
<sequence>MSTLLIRNGRLLDPASRVDRVADLLVVGGRIRAIGTDLPAPEGAAVIDATGKVVAPGFIDVHVHLRVPGQEYKEDMRTGTAAAVRGGFVGVVCMPNTRPVVDSAPLVSYLVDLAAREGLCRVWPTGAITKGSKGEELAEIGEMYEAGACAITDDGRPVDRAETMRQAMIYASQFDLPVMDHCEDKSLSGSGCMHEGRVSSALGLKGIPSASEEVHVARNILLALETGARVHIQHLSSRRSVDLVRWGKALGARVTAEATPHHFTLTDQAVADMAYSTNTKMNPPLREEADRQAILEGIADGTIDVIATDHAPHHIDEKDVEYPLAAFGITGLETAVGLALDRLVRPGVISLEQLILLMSTRPAQLIRRTPPALTEGAEADITILDLDRTWTVRAEEMASKSKNSPFIGWTLTGAPHATVVGGRLRMLEMKVIAE</sequence>
<comment type="cofactor">
    <cofactor evidence="6">
        <name>Zn(2+)</name>
        <dbReference type="ChEBI" id="CHEBI:29105"/>
    </cofactor>
    <text evidence="6">Binds 2 Zn(2+) ions per subunit.</text>
</comment>
<dbReference type="SUPFAM" id="SSF51556">
    <property type="entry name" value="Metallo-dependent hydrolases"/>
    <property type="match status" value="1"/>
</dbReference>
<dbReference type="EMBL" id="JAGGLG010000003">
    <property type="protein sequence ID" value="MBP2017117.1"/>
    <property type="molecule type" value="Genomic_DNA"/>
</dbReference>
<dbReference type="Gene3D" id="2.30.40.10">
    <property type="entry name" value="Urease, subunit C, domain 1"/>
    <property type="match status" value="1"/>
</dbReference>
<feature type="binding site" evidence="6">
    <location>
        <position position="181"/>
    </location>
    <ligand>
        <name>Zn(2+)</name>
        <dbReference type="ChEBI" id="CHEBI:29105"/>
        <label>2</label>
    </ligand>
</feature>
<dbReference type="HAMAP" id="MF_00220_B">
    <property type="entry name" value="PyrC_classI_B"/>
    <property type="match status" value="1"/>
</dbReference>
<dbReference type="InterPro" id="IPR011059">
    <property type="entry name" value="Metal-dep_hydrolase_composite"/>
</dbReference>
<dbReference type="NCBIfam" id="TIGR00857">
    <property type="entry name" value="pyrC_multi"/>
    <property type="match status" value="1"/>
</dbReference>
<dbReference type="SUPFAM" id="SSF51338">
    <property type="entry name" value="Composite domain of metallo-dependent hydrolases"/>
    <property type="match status" value="1"/>
</dbReference>
<evidence type="ECO:0000256" key="6">
    <source>
        <dbReference type="HAMAP-Rule" id="MF_00220"/>
    </source>
</evidence>
<evidence type="ECO:0000256" key="5">
    <source>
        <dbReference type="ARBA" id="ARBA00022975"/>
    </source>
</evidence>
<feature type="binding site" evidence="6">
    <location>
        <position position="154"/>
    </location>
    <ligand>
        <name>Zn(2+)</name>
        <dbReference type="ChEBI" id="CHEBI:29105"/>
        <label>2</label>
    </ligand>
</feature>
<dbReference type="EC" id="3.5.2.3" evidence="6"/>
<organism evidence="8 9">
    <name type="scientific">Symbiobacterium terraclitae</name>
    <dbReference type="NCBI Taxonomy" id="557451"/>
    <lineage>
        <taxon>Bacteria</taxon>
        <taxon>Bacillati</taxon>
        <taxon>Bacillota</taxon>
        <taxon>Clostridia</taxon>
        <taxon>Eubacteriales</taxon>
        <taxon>Symbiobacteriaceae</taxon>
        <taxon>Symbiobacterium</taxon>
    </lineage>
</organism>
<evidence type="ECO:0000313" key="8">
    <source>
        <dbReference type="EMBL" id="MBP2017117.1"/>
    </source>
</evidence>
<evidence type="ECO:0000256" key="4">
    <source>
        <dbReference type="ARBA" id="ARBA00022801"/>
    </source>
</evidence>
<comment type="catalytic activity">
    <reaction evidence="6">
        <text>(S)-dihydroorotate + H2O = N-carbamoyl-L-aspartate + H(+)</text>
        <dbReference type="Rhea" id="RHEA:24296"/>
        <dbReference type="ChEBI" id="CHEBI:15377"/>
        <dbReference type="ChEBI" id="CHEBI:15378"/>
        <dbReference type="ChEBI" id="CHEBI:30864"/>
        <dbReference type="ChEBI" id="CHEBI:32814"/>
        <dbReference type="EC" id="3.5.2.3"/>
    </reaction>
</comment>
<feature type="binding site" evidence="6">
    <location>
        <position position="234"/>
    </location>
    <ligand>
        <name>Zn(2+)</name>
        <dbReference type="ChEBI" id="CHEBI:29105"/>
        <label>2</label>
    </ligand>
</feature>
<dbReference type="CDD" id="cd01317">
    <property type="entry name" value="DHOase_IIa"/>
    <property type="match status" value="1"/>
</dbReference>